<dbReference type="RefSeq" id="WP_012469882.1">
    <property type="nucleotide sequence ID" value="NC_010814.1"/>
</dbReference>
<dbReference type="PROSITE" id="PS50110">
    <property type="entry name" value="RESPONSE_REGULATORY"/>
    <property type="match status" value="1"/>
</dbReference>
<feature type="modified residue" description="4-aspartylphosphate" evidence="2">
    <location>
        <position position="52"/>
    </location>
</feature>
<dbReference type="Gene3D" id="3.40.50.2300">
    <property type="match status" value="1"/>
</dbReference>
<keyword evidence="1 2" id="KW-0597">Phosphoprotein</keyword>
<dbReference type="eggNOG" id="COG0745">
    <property type="taxonomic scope" value="Bacteria"/>
</dbReference>
<dbReference type="SMART" id="SM00448">
    <property type="entry name" value="REC"/>
    <property type="match status" value="1"/>
</dbReference>
<gene>
    <name evidence="4" type="ordered locus">Glov_1827</name>
</gene>
<evidence type="ECO:0000256" key="1">
    <source>
        <dbReference type="ARBA" id="ARBA00022553"/>
    </source>
</evidence>
<organism evidence="4 5">
    <name type="scientific">Trichlorobacter lovleyi (strain ATCC BAA-1151 / DSM 17278 / SZ)</name>
    <name type="common">Geobacter lovleyi</name>
    <dbReference type="NCBI Taxonomy" id="398767"/>
    <lineage>
        <taxon>Bacteria</taxon>
        <taxon>Pseudomonadati</taxon>
        <taxon>Thermodesulfobacteriota</taxon>
        <taxon>Desulfuromonadia</taxon>
        <taxon>Geobacterales</taxon>
        <taxon>Geobacteraceae</taxon>
        <taxon>Trichlorobacter</taxon>
    </lineage>
</organism>
<dbReference type="STRING" id="398767.Glov_1827"/>
<dbReference type="SUPFAM" id="SSF52172">
    <property type="entry name" value="CheY-like"/>
    <property type="match status" value="1"/>
</dbReference>
<dbReference type="KEGG" id="glo:Glov_1827"/>
<dbReference type="OrthoDB" id="9794815at2"/>
<evidence type="ECO:0000256" key="2">
    <source>
        <dbReference type="PROSITE-ProRule" id="PRU00169"/>
    </source>
</evidence>
<dbReference type="InterPro" id="IPR050595">
    <property type="entry name" value="Bact_response_regulator"/>
</dbReference>
<feature type="domain" description="Response regulatory" evidence="3">
    <location>
        <begin position="3"/>
        <end position="121"/>
    </location>
</feature>
<sequence>MARILLIDDDPQVRTVLKGFLQIGGHRVIEAENGRQGQRRLLDEQVDLVITDIVMPESDGFEVIMSSARKDSSLKIIAITGGSPNLTQQTLLTIAQRMPVSKVLAKPVTCEVLLTAVQDALAATAPQQLL</sequence>
<dbReference type="EMBL" id="CP001089">
    <property type="protein sequence ID" value="ACD95543.1"/>
    <property type="molecule type" value="Genomic_DNA"/>
</dbReference>
<dbReference type="PANTHER" id="PTHR44591:SF23">
    <property type="entry name" value="CHEY SUBFAMILY"/>
    <property type="match status" value="1"/>
</dbReference>
<dbReference type="AlphaFoldDB" id="B3EBE9"/>
<protein>
    <submittedName>
        <fullName evidence="4">Response regulator receiver protein</fullName>
    </submittedName>
</protein>
<evidence type="ECO:0000259" key="3">
    <source>
        <dbReference type="PROSITE" id="PS50110"/>
    </source>
</evidence>
<proteinExistence type="predicted"/>
<name>B3EBE9_TRIL1</name>
<keyword evidence="5" id="KW-1185">Reference proteome</keyword>
<evidence type="ECO:0000313" key="5">
    <source>
        <dbReference type="Proteomes" id="UP000002420"/>
    </source>
</evidence>
<dbReference type="InterPro" id="IPR001789">
    <property type="entry name" value="Sig_transdc_resp-reg_receiver"/>
</dbReference>
<dbReference type="PANTHER" id="PTHR44591">
    <property type="entry name" value="STRESS RESPONSE REGULATOR PROTEIN 1"/>
    <property type="match status" value="1"/>
</dbReference>
<dbReference type="InterPro" id="IPR011006">
    <property type="entry name" value="CheY-like_superfamily"/>
</dbReference>
<dbReference type="Pfam" id="PF00072">
    <property type="entry name" value="Response_reg"/>
    <property type="match status" value="1"/>
</dbReference>
<dbReference type="Proteomes" id="UP000002420">
    <property type="component" value="Chromosome"/>
</dbReference>
<reference evidence="4 5" key="1">
    <citation type="submission" date="2008-05" db="EMBL/GenBank/DDBJ databases">
        <title>Complete sequence of chromosome of Geobacter lovleyi SZ.</title>
        <authorList>
            <consortium name="US DOE Joint Genome Institute"/>
            <person name="Lucas S."/>
            <person name="Copeland A."/>
            <person name="Lapidus A."/>
            <person name="Glavina del Rio T."/>
            <person name="Dalin E."/>
            <person name="Tice H."/>
            <person name="Bruce D."/>
            <person name="Goodwin L."/>
            <person name="Pitluck S."/>
            <person name="Chertkov O."/>
            <person name="Meincke L."/>
            <person name="Brettin T."/>
            <person name="Detter J.C."/>
            <person name="Han C."/>
            <person name="Tapia R."/>
            <person name="Kuske C.R."/>
            <person name="Schmutz J."/>
            <person name="Larimer F."/>
            <person name="Land M."/>
            <person name="Hauser L."/>
            <person name="Kyrpides N."/>
            <person name="Mikhailova N."/>
            <person name="Sung Y."/>
            <person name="Fletcher K.E."/>
            <person name="Ritalahti K.M."/>
            <person name="Loeffler F.E."/>
            <person name="Richardson P."/>
        </authorList>
    </citation>
    <scope>NUCLEOTIDE SEQUENCE [LARGE SCALE GENOMIC DNA]</scope>
    <source>
        <strain evidence="5">ATCC BAA-1151 / DSM 17278 / SZ</strain>
    </source>
</reference>
<evidence type="ECO:0000313" key="4">
    <source>
        <dbReference type="EMBL" id="ACD95543.1"/>
    </source>
</evidence>
<dbReference type="HOGENOM" id="CLU_000445_69_8_7"/>
<accession>B3EBE9</accession>
<dbReference type="GO" id="GO:0000160">
    <property type="term" value="P:phosphorelay signal transduction system"/>
    <property type="evidence" value="ECO:0007669"/>
    <property type="project" value="InterPro"/>
</dbReference>